<gene>
    <name evidence="1" type="ORF">SAMN05660299_00233</name>
</gene>
<dbReference type="Proteomes" id="UP000199309">
    <property type="component" value="Unassembled WGS sequence"/>
</dbReference>
<evidence type="ECO:0000313" key="1">
    <source>
        <dbReference type="EMBL" id="SDM10172.1"/>
    </source>
</evidence>
<evidence type="ECO:0008006" key="3">
    <source>
        <dbReference type="Google" id="ProtNLM"/>
    </source>
</evidence>
<accession>A0A1G9QGJ3</accession>
<keyword evidence="2" id="KW-1185">Reference proteome</keyword>
<dbReference type="OrthoDB" id="2065977at2"/>
<protein>
    <recommendedName>
        <fullName evidence="3">IrrE N-terminal-like domain-containing protein</fullName>
    </recommendedName>
</protein>
<organism evidence="1 2">
    <name type="scientific">Megasphaera paucivorans</name>
    <dbReference type="NCBI Taxonomy" id="349095"/>
    <lineage>
        <taxon>Bacteria</taxon>
        <taxon>Bacillati</taxon>
        <taxon>Bacillota</taxon>
        <taxon>Negativicutes</taxon>
        <taxon>Veillonellales</taxon>
        <taxon>Veillonellaceae</taxon>
        <taxon>Megasphaera</taxon>
    </lineage>
</organism>
<sequence length="87" mass="9832">MNVILIYKSMPVEIKALTHTNTDGTYTIFVNSLVDHDVQVKGVLHEISHIQNGNFNSDAHADVLEHLLHNHEIKESDLPDIQFFVVA</sequence>
<reference evidence="1 2" key="1">
    <citation type="submission" date="2016-10" db="EMBL/GenBank/DDBJ databases">
        <authorList>
            <person name="de Groot N.N."/>
        </authorList>
    </citation>
    <scope>NUCLEOTIDE SEQUENCE [LARGE SCALE GENOMIC DNA]</scope>
    <source>
        <strain evidence="1 2">DSM 16981</strain>
    </source>
</reference>
<proteinExistence type="predicted"/>
<dbReference type="EMBL" id="FNHQ01000001">
    <property type="protein sequence ID" value="SDM10172.1"/>
    <property type="molecule type" value="Genomic_DNA"/>
</dbReference>
<evidence type="ECO:0000313" key="2">
    <source>
        <dbReference type="Proteomes" id="UP000199309"/>
    </source>
</evidence>
<dbReference type="STRING" id="349095.SAMN05660299_00233"/>
<dbReference type="AlphaFoldDB" id="A0A1G9QGJ3"/>
<name>A0A1G9QGJ3_9FIRM</name>
<dbReference type="RefSeq" id="WP_091647435.1">
    <property type="nucleotide sequence ID" value="NZ_FNHQ01000001.1"/>
</dbReference>